<reference evidence="1 2" key="1">
    <citation type="submission" date="2015-07" db="EMBL/GenBank/DDBJ databases">
        <title>The genome of Pseudoloma neurophilia, a relevant intracellular parasite of the zebrafish.</title>
        <authorList>
            <person name="Ndikumana S."/>
            <person name="Pelin A."/>
            <person name="Sanders J."/>
            <person name="Corradi N."/>
        </authorList>
    </citation>
    <scope>NUCLEOTIDE SEQUENCE [LARGE SCALE GENOMIC DNA]</scope>
    <source>
        <strain evidence="1 2">MK1</strain>
    </source>
</reference>
<evidence type="ECO:0000313" key="1">
    <source>
        <dbReference type="EMBL" id="KRH92906.1"/>
    </source>
</evidence>
<protein>
    <submittedName>
        <fullName evidence="1">Uncharacterized protein</fullName>
    </submittedName>
</protein>
<keyword evidence="2" id="KW-1185">Reference proteome</keyword>
<proteinExistence type="predicted"/>
<comment type="caution">
    <text evidence="1">The sequence shown here is derived from an EMBL/GenBank/DDBJ whole genome shotgun (WGS) entry which is preliminary data.</text>
</comment>
<dbReference type="VEuPathDB" id="MicrosporidiaDB:M153_21530001462"/>
<dbReference type="AlphaFoldDB" id="A0A0R0LUE0"/>
<accession>A0A0R0LUE0</accession>
<organism evidence="1 2">
    <name type="scientific">Pseudoloma neurophilia</name>
    <dbReference type="NCBI Taxonomy" id="146866"/>
    <lineage>
        <taxon>Eukaryota</taxon>
        <taxon>Fungi</taxon>
        <taxon>Fungi incertae sedis</taxon>
        <taxon>Microsporidia</taxon>
        <taxon>Pseudoloma</taxon>
    </lineage>
</organism>
<gene>
    <name evidence="1" type="ORF">M153_21530001462</name>
</gene>
<dbReference type="EMBL" id="LGUB01000598">
    <property type="protein sequence ID" value="KRH92906.1"/>
    <property type="molecule type" value="Genomic_DNA"/>
</dbReference>
<name>A0A0R0LUE0_9MICR</name>
<evidence type="ECO:0000313" key="2">
    <source>
        <dbReference type="Proteomes" id="UP000051530"/>
    </source>
</evidence>
<sequence length="85" mass="10435">MKTFQSIFFAVETILSGYLLCLLIQKFEVQQLLNFRHSLRRNCKVQEKSNSWVIDSSIFYIFEKNSFFRIYHNFQKKYCYPKNFQ</sequence>
<dbReference type="Proteomes" id="UP000051530">
    <property type="component" value="Unassembled WGS sequence"/>
</dbReference>